<keyword evidence="2" id="KW-1185">Reference proteome</keyword>
<feature type="non-terminal residue" evidence="1">
    <location>
        <position position="1"/>
    </location>
</feature>
<sequence length="112" mass="13053">KNLAIHGQNINSYTRQILEEDADLKQSWIDLFQGQDLTLLQPLYIEVVSLFTRVLVKQFRKDFVSELAIEKKEALRKKVDKRESEKLTFQSVCEDTSLGKQHSHHLILSTIQ</sequence>
<reference evidence="1" key="1">
    <citation type="submission" date="2022-03" db="EMBL/GenBank/DDBJ databases">
        <authorList>
            <person name="Martin C."/>
        </authorList>
    </citation>
    <scope>NUCLEOTIDE SEQUENCE</scope>
</reference>
<dbReference type="Proteomes" id="UP000749559">
    <property type="component" value="Unassembled WGS sequence"/>
</dbReference>
<dbReference type="OrthoDB" id="6160603at2759"/>
<organism evidence="1 2">
    <name type="scientific">Owenia fusiformis</name>
    <name type="common">Polychaete worm</name>
    <dbReference type="NCBI Taxonomy" id="6347"/>
    <lineage>
        <taxon>Eukaryota</taxon>
        <taxon>Metazoa</taxon>
        <taxon>Spiralia</taxon>
        <taxon>Lophotrochozoa</taxon>
        <taxon>Annelida</taxon>
        <taxon>Polychaeta</taxon>
        <taxon>Sedentaria</taxon>
        <taxon>Canalipalpata</taxon>
        <taxon>Sabellida</taxon>
        <taxon>Oweniida</taxon>
        <taxon>Oweniidae</taxon>
        <taxon>Owenia</taxon>
    </lineage>
</organism>
<name>A0A8J1V0A9_OWEFU</name>
<proteinExistence type="predicted"/>
<evidence type="ECO:0000313" key="1">
    <source>
        <dbReference type="EMBL" id="CAH1782038.1"/>
    </source>
</evidence>
<dbReference type="EMBL" id="CAIIXF020000004">
    <property type="protein sequence ID" value="CAH1782038.1"/>
    <property type="molecule type" value="Genomic_DNA"/>
</dbReference>
<gene>
    <name evidence="1" type="ORF">OFUS_LOCUS8525</name>
</gene>
<protein>
    <submittedName>
        <fullName evidence="1">Uncharacterized protein</fullName>
    </submittedName>
</protein>
<evidence type="ECO:0000313" key="2">
    <source>
        <dbReference type="Proteomes" id="UP000749559"/>
    </source>
</evidence>
<dbReference type="AlphaFoldDB" id="A0A8J1V0A9"/>
<comment type="caution">
    <text evidence="1">The sequence shown here is derived from an EMBL/GenBank/DDBJ whole genome shotgun (WGS) entry which is preliminary data.</text>
</comment>
<accession>A0A8J1V0A9</accession>
<feature type="non-terminal residue" evidence="1">
    <location>
        <position position="112"/>
    </location>
</feature>